<dbReference type="GO" id="GO:0003676">
    <property type="term" value="F:nucleic acid binding"/>
    <property type="evidence" value="ECO:0007669"/>
    <property type="project" value="InterPro"/>
</dbReference>
<sequence>MIFRSIKTKLFTAIAFVALAYIPVQVQAWGMLGHRIVGEVADSYLKAKTRKAITSILGSESLAMSANWGDFIKSDTAYNYLYNWHFVNLPAGLNKEGVFNFLETEKGPNVYSKIPDLVAILKNNTSTLDQKKLALRMLVHLVGDLHQPMHTARKEDLGGNRISVLWFNEKSNLHRVWDEQLIDYQQLSYTEYTKAINHPSAVQLYNWQNTGLKECVFESYQVCNKIYDNVKPDAKLSYRYNFEWIDILNEQLVKGGVRLAKILNNIYT</sequence>
<gene>
    <name evidence="7" type="ORF">SAMN04488023_12137</name>
</gene>
<evidence type="ECO:0000313" key="8">
    <source>
        <dbReference type="Proteomes" id="UP000199572"/>
    </source>
</evidence>
<keyword evidence="6" id="KW-0325">Glycoprotein</keyword>
<keyword evidence="8" id="KW-1185">Reference proteome</keyword>
<keyword evidence="3" id="KW-0255">Endonuclease</keyword>
<proteinExistence type="predicted"/>
<organism evidence="7 8">
    <name type="scientific">Pedobacter rhizosphaerae</name>
    <dbReference type="NCBI Taxonomy" id="390241"/>
    <lineage>
        <taxon>Bacteria</taxon>
        <taxon>Pseudomonadati</taxon>
        <taxon>Bacteroidota</taxon>
        <taxon>Sphingobacteriia</taxon>
        <taxon>Sphingobacteriales</taxon>
        <taxon>Sphingobacteriaceae</taxon>
        <taxon>Pedobacter</taxon>
    </lineage>
</organism>
<dbReference type="InterPro" id="IPR008947">
    <property type="entry name" value="PLipase_C/P1_nuclease_dom_sf"/>
</dbReference>
<dbReference type="GO" id="GO:0016788">
    <property type="term" value="F:hydrolase activity, acting on ester bonds"/>
    <property type="evidence" value="ECO:0007669"/>
    <property type="project" value="InterPro"/>
</dbReference>
<protein>
    <submittedName>
        <fullName evidence="7">S1/P1 Nuclease</fullName>
    </submittedName>
</protein>
<evidence type="ECO:0000256" key="2">
    <source>
        <dbReference type="ARBA" id="ARBA00022723"/>
    </source>
</evidence>
<keyword evidence="2" id="KW-0479">Metal-binding</keyword>
<dbReference type="PANTHER" id="PTHR33146">
    <property type="entry name" value="ENDONUCLEASE 4"/>
    <property type="match status" value="1"/>
</dbReference>
<dbReference type="STRING" id="390241.SAMN04488023_12137"/>
<dbReference type="InterPro" id="IPR003154">
    <property type="entry name" value="S1/P1nuclease"/>
</dbReference>
<evidence type="ECO:0000313" key="7">
    <source>
        <dbReference type="EMBL" id="SER93641.1"/>
    </source>
</evidence>
<evidence type="ECO:0000256" key="3">
    <source>
        <dbReference type="ARBA" id="ARBA00022759"/>
    </source>
</evidence>
<dbReference type="EMBL" id="FOGG01000021">
    <property type="protein sequence ID" value="SER93641.1"/>
    <property type="molecule type" value="Genomic_DNA"/>
</dbReference>
<evidence type="ECO:0000256" key="1">
    <source>
        <dbReference type="ARBA" id="ARBA00022722"/>
    </source>
</evidence>
<accession>A0A1H9T907</accession>
<dbReference type="SUPFAM" id="SSF48537">
    <property type="entry name" value="Phospholipase C/P1 nuclease"/>
    <property type="match status" value="1"/>
</dbReference>
<keyword evidence="4" id="KW-0378">Hydrolase</keyword>
<dbReference type="GO" id="GO:0006308">
    <property type="term" value="P:DNA catabolic process"/>
    <property type="evidence" value="ECO:0007669"/>
    <property type="project" value="InterPro"/>
</dbReference>
<evidence type="ECO:0000256" key="6">
    <source>
        <dbReference type="ARBA" id="ARBA00023180"/>
    </source>
</evidence>
<name>A0A1H9T907_9SPHI</name>
<dbReference type="AlphaFoldDB" id="A0A1H9T907"/>
<dbReference type="OrthoDB" id="267579at2"/>
<reference evidence="7 8" key="1">
    <citation type="submission" date="2016-10" db="EMBL/GenBank/DDBJ databases">
        <authorList>
            <person name="de Groot N.N."/>
        </authorList>
    </citation>
    <scope>NUCLEOTIDE SEQUENCE [LARGE SCALE GENOMIC DNA]</scope>
    <source>
        <strain evidence="7 8">DSM 18610</strain>
    </source>
</reference>
<dbReference type="PANTHER" id="PTHR33146:SF26">
    <property type="entry name" value="ENDONUCLEASE 4"/>
    <property type="match status" value="1"/>
</dbReference>
<dbReference type="RefSeq" id="WP_090886161.1">
    <property type="nucleotide sequence ID" value="NZ_FOGG01000021.1"/>
</dbReference>
<dbReference type="Proteomes" id="UP000199572">
    <property type="component" value="Unassembled WGS sequence"/>
</dbReference>
<dbReference type="CDD" id="cd11010">
    <property type="entry name" value="S1-P1_nuclease"/>
    <property type="match status" value="1"/>
</dbReference>
<keyword evidence="5" id="KW-1015">Disulfide bond</keyword>
<evidence type="ECO:0000256" key="4">
    <source>
        <dbReference type="ARBA" id="ARBA00022801"/>
    </source>
</evidence>
<dbReference type="GO" id="GO:0004519">
    <property type="term" value="F:endonuclease activity"/>
    <property type="evidence" value="ECO:0007669"/>
    <property type="project" value="UniProtKB-KW"/>
</dbReference>
<keyword evidence="1" id="KW-0540">Nuclease</keyword>
<dbReference type="Gene3D" id="1.10.575.10">
    <property type="entry name" value="P1 Nuclease"/>
    <property type="match status" value="1"/>
</dbReference>
<dbReference type="Pfam" id="PF02265">
    <property type="entry name" value="S1-P1_nuclease"/>
    <property type="match status" value="1"/>
</dbReference>
<dbReference type="GO" id="GO:0046872">
    <property type="term" value="F:metal ion binding"/>
    <property type="evidence" value="ECO:0007669"/>
    <property type="project" value="UniProtKB-KW"/>
</dbReference>
<evidence type="ECO:0000256" key="5">
    <source>
        <dbReference type="ARBA" id="ARBA00023157"/>
    </source>
</evidence>